<proteinExistence type="predicted"/>
<name>A0A543D1B7_9PSEU</name>
<feature type="region of interest" description="Disordered" evidence="1">
    <location>
        <begin position="1"/>
        <end position="26"/>
    </location>
</feature>
<evidence type="ECO:0000256" key="2">
    <source>
        <dbReference type="SAM" id="Phobius"/>
    </source>
</evidence>
<feature type="transmembrane region" description="Helical" evidence="2">
    <location>
        <begin position="78"/>
        <end position="104"/>
    </location>
</feature>
<organism evidence="3 4">
    <name type="scientific">Pseudonocardia kunmingensis</name>
    <dbReference type="NCBI Taxonomy" id="630975"/>
    <lineage>
        <taxon>Bacteria</taxon>
        <taxon>Bacillati</taxon>
        <taxon>Actinomycetota</taxon>
        <taxon>Actinomycetes</taxon>
        <taxon>Pseudonocardiales</taxon>
        <taxon>Pseudonocardiaceae</taxon>
        <taxon>Pseudonocardia</taxon>
    </lineage>
</organism>
<dbReference type="AlphaFoldDB" id="A0A543D1B7"/>
<feature type="transmembrane region" description="Helical" evidence="2">
    <location>
        <begin position="110"/>
        <end position="130"/>
    </location>
</feature>
<reference evidence="3 4" key="1">
    <citation type="submission" date="2019-06" db="EMBL/GenBank/DDBJ databases">
        <title>Sequencing the genomes of 1000 actinobacteria strains.</title>
        <authorList>
            <person name="Klenk H.-P."/>
        </authorList>
    </citation>
    <scope>NUCLEOTIDE SEQUENCE [LARGE SCALE GENOMIC DNA]</scope>
    <source>
        <strain evidence="3 4">DSM 45301</strain>
    </source>
</reference>
<dbReference type="Proteomes" id="UP000315677">
    <property type="component" value="Unassembled WGS sequence"/>
</dbReference>
<dbReference type="RefSeq" id="WP_142062995.1">
    <property type="nucleotide sequence ID" value="NZ_VFPA01000006.1"/>
</dbReference>
<dbReference type="OrthoDB" id="3216929at2"/>
<evidence type="ECO:0000313" key="3">
    <source>
        <dbReference type="EMBL" id="TQM03129.1"/>
    </source>
</evidence>
<sequence>MTVPTPPPPPGGAPAGPPTDPGLRVNADVGADVNADVGATPVSELVGNVARDLSTLVRQELALARAELRQEAVTTGKAAGALGAAGVAALFAVLFLSLALWAGLSHLMDAGWAGLLVGVLWGIAAAVLAVTGRSRLRDVSPTPERTVDTLSSVPDALRGRRGGTP</sequence>
<keyword evidence="2" id="KW-0812">Transmembrane</keyword>
<protein>
    <submittedName>
        <fullName evidence="3">Putative superfamily III holin-X</fullName>
    </submittedName>
</protein>
<feature type="region of interest" description="Disordered" evidence="1">
    <location>
        <begin position="140"/>
        <end position="165"/>
    </location>
</feature>
<dbReference type="Pfam" id="PF07332">
    <property type="entry name" value="Phage_holin_3_6"/>
    <property type="match status" value="1"/>
</dbReference>
<keyword evidence="2" id="KW-1133">Transmembrane helix</keyword>
<gene>
    <name evidence="3" type="ORF">FB558_7779</name>
</gene>
<dbReference type="EMBL" id="VFPA01000006">
    <property type="protein sequence ID" value="TQM03129.1"/>
    <property type="molecule type" value="Genomic_DNA"/>
</dbReference>
<accession>A0A543D1B7</accession>
<comment type="caution">
    <text evidence="3">The sequence shown here is derived from an EMBL/GenBank/DDBJ whole genome shotgun (WGS) entry which is preliminary data.</text>
</comment>
<evidence type="ECO:0000256" key="1">
    <source>
        <dbReference type="SAM" id="MobiDB-lite"/>
    </source>
</evidence>
<evidence type="ECO:0000313" key="4">
    <source>
        <dbReference type="Proteomes" id="UP000315677"/>
    </source>
</evidence>
<dbReference type="InterPro" id="IPR009937">
    <property type="entry name" value="Phage_holin_3_6"/>
</dbReference>
<keyword evidence="2" id="KW-0472">Membrane</keyword>
<feature type="compositionally biased region" description="Pro residues" evidence="1">
    <location>
        <begin position="1"/>
        <end position="20"/>
    </location>
</feature>
<keyword evidence="4" id="KW-1185">Reference proteome</keyword>